<protein>
    <submittedName>
        <fullName evidence="1">Uncharacterized protein</fullName>
    </submittedName>
</protein>
<name>H0HTS9_9HYPH</name>
<proteinExistence type="predicted"/>
<sequence length="39" mass="3995">MVSIWLPNAAIGATTSGLDCASSVLNGGQQLHLLSKKIV</sequence>
<keyword evidence="2" id="KW-1185">Reference proteome</keyword>
<dbReference type="Proteomes" id="UP000003250">
    <property type="component" value="Unassembled WGS sequence"/>
</dbReference>
<dbReference type="PATRIC" id="fig|1107882.3.peg.3488"/>
<reference evidence="1 2" key="1">
    <citation type="journal article" date="2012" name="J. Bacteriol.">
        <title>Draft Genome Sequence of Mesorhizobium alhagi CCNWXJ12-2T, a Novel Salt-Resistant Species Isolated from the Desert of Northwestern China.</title>
        <authorList>
            <person name="Zhou M."/>
            <person name="Chen W."/>
            <person name="Chen H."/>
            <person name="Wei G."/>
        </authorList>
    </citation>
    <scope>NUCLEOTIDE SEQUENCE [LARGE SCALE GENOMIC DNA]</scope>
    <source>
        <strain evidence="1 2">CCNWXJ12-2</strain>
    </source>
</reference>
<gene>
    <name evidence="1" type="ORF">MAXJ12_17853</name>
</gene>
<evidence type="ECO:0000313" key="2">
    <source>
        <dbReference type="Proteomes" id="UP000003250"/>
    </source>
</evidence>
<dbReference type="AlphaFoldDB" id="H0HTS9"/>
<dbReference type="EMBL" id="AHAM01000144">
    <property type="protein sequence ID" value="EHK55816.1"/>
    <property type="molecule type" value="Genomic_DNA"/>
</dbReference>
<organism evidence="1 2">
    <name type="scientific">Mesorhizobium alhagi CCNWXJ12-2</name>
    <dbReference type="NCBI Taxonomy" id="1107882"/>
    <lineage>
        <taxon>Bacteria</taxon>
        <taxon>Pseudomonadati</taxon>
        <taxon>Pseudomonadota</taxon>
        <taxon>Alphaproteobacteria</taxon>
        <taxon>Hyphomicrobiales</taxon>
        <taxon>Phyllobacteriaceae</taxon>
        <taxon>Allomesorhizobium</taxon>
    </lineage>
</organism>
<accession>H0HTS9</accession>
<evidence type="ECO:0000313" key="1">
    <source>
        <dbReference type="EMBL" id="EHK55816.1"/>
    </source>
</evidence>